<organism evidence="1 2">
    <name type="scientific">Racocetra persica</name>
    <dbReference type="NCBI Taxonomy" id="160502"/>
    <lineage>
        <taxon>Eukaryota</taxon>
        <taxon>Fungi</taxon>
        <taxon>Fungi incertae sedis</taxon>
        <taxon>Mucoromycota</taxon>
        <taxon>Glomeromycotina</taxon>
        <taxon>Glomeromycetes</taxon>
        <taxon>Diversisporales</taxon>
        <taxon>Gigasporaceae</taxon>
        <taxon>Racocetra</taxon>
    </lineage>
</organism>
<gene>
    <name evidence="1" type="ORF">RPERSI_LOCUS34546</name>
</gene>
<sequence length="62" mass="7526">WLKVAVEQRYVKSFEYKSFENWKIIGRGARTILYCAYSRDIDQIVALKRHFDTESVHDFLRQ</sequence>
<dbReference type="EMBL" id="CAJVQC010155015">
    <property type="protein sequence ID" value="CAG8847252.1"/>
    <property type="molecule type" value="Genomic_DNA"/>
</dbReference>
<keyword evidence="2" id="KW-1185">Reference proteome</keyword>
<accession>A0ACA9SRR1</accession>
<comment type="caution">
    <text evidence="1">The sequence shown here is derived from an EMBL/GenBank/DDBJ whole genome shotgun (WGS) entry which is preliminary data.</text>
</comment>
<feature type="non-terminal residue" evidence="1">
    <location>
        <position position="1"/>
    </location>
</feature>
<feature type="non-terminal residue" evidence="1">
    <location>
        <position position="62"/>
    </location>
</feature>
<evidence type="ECO:0000313" key="2">
    <source>
        <dbReference type="Proteomes" id="UP000789920"/>
    </source>
</evidence>
<protein>
    <submittedName>
        <fullName evidence="1">19108_t:CDS:1</fullName>
    </submittedName>
</protein>
<name>A0ACA9SRR1_9GLOM</name>
<dbReference type="Proteomes" id="UP000789920">
    <property type="component" value="Unassembled WGS sequence"/>
</dbReference>
<evidence type="ECO:0000313" key="1">
    <source>
        <dbReference type="EMBL" id="CAG8847252.1"/>
    </source>
</evidence>
<proteinExistence type="predicted"/>
<reference evidence="1" key="1">
    <citation type="submission" date="2021-06" db="EMBL/GenBank/DDBJ databases">
        <authorList>
            <person name="Kallberg Y."/>
            <person name="Tangrot J."/>
            <person name="Rosling A."/>
        </authorList>
    </citation>
    <scope>NUCLEOTIDE SEQUENCE</scope>
    <source>
        <strain evidence="1">MA461A</strain>
    </source>
</reference>